<dbReference type="Proteomes" id="UP001221757">
    <property type="component" value="Unassembled WGS sequence"/>
</dbReference>
<keyword evidence="3" id="KW-1185">Reference proteome</keyword>
<comment type="caution">
    <text evidence="2">The sequence shown here is derived from an EMBL/GenBank/DDBJ whole genome shotgun (WGS) entry which is preliminary data.</text>
</comment>
<proteinExistence type="predicted"/>
<reference evidence="2" key="1">
    <citation type="submission" date="2023-03" db="EMBL/GenBank/DDBJ databases">
        <title>Massive genome expansion in bonnet fungi (Mycena s.s.) driven by repeated elements and novel gene families across ecological guilds.</title>
        <authorList>
            <consortium name="Lawrence Berkeley National Laboratory"/>
            <person name="Harder C.B."/>
            <person name="Miyauchi S."/>
            <person name="Viragh M."/>
            <person name="Kuo A."/>
            <person name="Thoen E."/>
            <person name="Andreopoulos B."/>
            <person name="Lu D."/>
            <person name="Skrede I."/>
            <person name="Drula E."/>
            <person name="Henrissat B."/>
            <person name="Morin E."/>
            <person name="Kohler A."/>
            <person name="Barry K."/>
            <person name="LaButti K."/>
            <person name="Morin E."/>
            <person name="Salamov A."/>
            <person name="Lipzen A."/>
            <person name="Mereny Z."/>
            <person name="Hegedus B."/>
            <person name="Baldrian P."/>
            <person name="Stursova M."/>
            <person name="Weitz H."/>
            <person name="Taylor A."/>
            <person name="Grigoriev I.V."/>
            <person name="Nagy L.G."/>
            <person name="Martin F."/>
            <person name="Kauserud H."/>
        </authorList>
    </citation>
    <scope>NUCLEOTIDE SEQUENCE</scope>
    <source>
        <strain evidence="2">CBHHK067</strain>
    </source>
</reference>
<dbReference type="EMBL" id="JARKIE010000548">
    <property type="protein sequence ID" value="KAJ7629310.1"/>
    <property type="molecule type" value="Genomic_DNA"/>
</dbReference>
<accession>A0AAD7BSG2</accession>
<organism evidence="2 3">
    <name type="scientific">Mycena rosella</name>
    <name type="common">Pink bonnet</name>
    <name type="synonym">Agaricus rosellus</name>
    <dbReference type="NCBI Taxonomy" id="1033263"/>
    <lineage>
        <taxon>Eukaryota</taxon>
        <taxon>Fungi</taxon>
        <taxon>Dikarya</taxon>
        <taxon>Basidiomycota</taxon>
        <taxon>Agaricomycotina</taxon>
        <taxon>Agaricomycetes</taxon>
        <taxon>Agaricomycetidae</taxon>
        <taxon>Agaricales</taxon>
        <taxon>Marasmiineae</taxon>
        <taxon>Mycenaceae</taxon>
        <taxon>Mycena</taxon>
    </lineage>
</organism>
<evidence type="ECO:0000256" key="1">
    <source>
        <dbReference type="SAM" id="MobiDB-lite"/>
    </source>
</evidence>
<gene>
    <name evidence="2" type="ORF">B0H17DRAFT_1340074</name>
</gene>
<sequence>MDFDGCGLRCCCVRHCGESGFNSPVRDSGQPASRPTRATACPPALVRTAALSSPPPPRPTRV</sequence>
<evidence type="ECO:0000313" key="2">
    <source>
        <dbReference type="EMBL" id="KAJ7629310.1"/>
    </source>
</evidence>
<dbReference type="AlphaFoldDB" id="A0AAD7BSG2"/>
<protein>
    <submittedName>
        <fullName evidence="2">Uncharacterized protein</fullName>
    </submittedName>
</protein>
<feature type="region of interest" description="Disordered" evidence="1">
    <location>
        <begin position="19"/>
        <end position="41"/>
    </location>
</feature>
<name>A0AAD7BSG2_MYCRO</name>
<evidence type="ECO:0000313" key="3">
    <source>
        <dbReference type="Proteomes" id="UP001221757"/>
    </source>
</evidence>